<feature type="domain" description="CusB-like barrel-sandwich hybrid" evidence="7">
    <location>
        <begin position="144"/>
        <end position="254"/>
    </location>
</feature>
<accession>A0A1T4SK07</accession>
<dbReference type="InterPro" id="IPR058792">
    <property type="entry name" value="Beta-barrel_RND_2"/>
</dbReference>
<gene>
    <name evidence="10" type="ORF">SAMN02745126_04795</name>
</gene>
<keyword evidence="4" id="KW-0406">Ion transport</keyword>
<evidence type="ECO:0000256" key="2">
    <source>
        <dbReference type="ARBA" id="ARBA00022448"/>
    </source>
</evidence>
<evidence type="ECO:0000259" key="8">
    <source>
        <dbReference type="Pfam" id="PF25954"/>
    </source>
</evidence>
<evidence type="ECO:0000259" key="7">
    <source>
        <dbReference type="Pfam" id="PF25919"/>
    </source>
</evidence>
<protein>
    <submittedName>
        <fullName evidence="10">Membrane fusion protein, Cu(I)/Ag(I) efflux system</fullName>
    </submittedName>
</protein>
<evidence type="ECO:0000313" key="11">
    <source>
        <dbReference type="Proteomes" id="UP000190092"/>
    </source>
</evidence>
<dbReference type="GO" id="GO:0060003">
    <property type="term" value="P:copper ion export"/>
    <property type="evidence" value="ECO:0007669"/>
    <property type="project" value="TreeGrafter"/>
</dbReference>
<dbReference type="InterPro" id="IPR006143">
    <property type="entry name" value="RND_pump_MFP"/>
</dbReference>
<dbReference type="InterPro" id="IPR058790">
    <property type="entry name" value="BSH_CusB"/>
</dbReference>
<dbReference type="SUPFAM" id="SSF111369">
    <property type="entry name" value="HlyD-like secretion proteins"/>
    <property type="match status" value="1"/>
</dbReference>
<dbReference type="FunFam" id="2.40.30.170:FF:000010">
    <property type="entry name" value="Efflux RND transporter periplasmic adaptor subunit"/>
    <property type="match status" value="1"/>
</dbReference>
<dbReference type="InterPro" id="IPR051909">
    <property type="entry name" value="MFP_Cation_Efflux"/>
</dbReference>
<dbReference type="Pfam" id="PF25954">
    <property type="entry name" value="Beta-barrel_RND_2"/>
    <property type="match status" value="1"/>
</dbReference>
<feature type="domain" description="CzcB-like C-terminal circularly permuted SH3-like" evidence="9">
    <location>
        <begin position="341"/>
        <end position="401"/>
    </location>
</feature>
<keyword evidence="6" id="KW-0472">Membrane</keyword>
<keyword evidence="6" id="KW-1133">Transmembrane helix</keyword>
<dbReference type="Gene3D" id="2.40.50.100">
    <property type="match status" value="1"/>
</dbReference>
<evidence type="ECO:0000256" key="5">
    <source>
        <dbReference type="SAM" id="MobiDB-lite"/>
    </source>
</evidence>
<dbReference type="GO" id="GO:0016020">
    <property type="term" value="C:membrane"/>
    <property type="evidence" value="ECO:0007669"/>
    <property type="project" value="InterPro"/>
</dbReference>
<evidence type="ECO:0000313" key="10">
    <source>
        <dbReference type="EMBL" id="SKA28517.1"/>
    </source>
</evidence>
<evidence type="ECO:0000256" key="4">
    <source>
        <dbReference type="ARBA" id="ARBA00023065"/>
    </source>
</evidence>
<keyword evidence="2" id="KW-0813">Transport</keyword>
<proteinExistence type="inferred from homology"/>
<dbReference type="InterPro" id="IPR058649">
    <property type="entry name" value="CzcB_C"/>
</dbReference>
<dbReference type="EMBL" id="FUWJ01000008">
    <property type="protein sequence ID" value="SKA28517.1"/>
    <property type="molecule type" value="Genomic_DNA"/>
</dbReference>
<dbReference type="GO" id="GO:0046914">
    <property type="term" value="F:transition metal ion binding"/>
    <property type="evidence" value="ECO:0007669"/>
    <property type="project" value="TreeGrafter"/>
</dbReference>
<dbReference type="Gene3D" id="2.40.420.20">
    <property type="match status" value="1"/>
</dbReference>
<dbReference type="STRING" id="225324.SAMN02745126_04795"/>
<evidence type="ECO:0000256" key="3">
    <source>
        <dbReference type="ARBA" id="ARBA00022729"/>
    </source>
</evidence>
<evidence type="ECO:0000256" key="6">
    <source>
        <dbReference type="SAM" id="Phobius"/>
    </source>
</evidence>
<dbReference type="GO" id="GO:0022857">
    <property type="term" value="F:transmembrane transporter activity"/>
    <property type="evidence" value="ECO:0007669"/>
    <property type="project" value="InterPro"/>
</dbReference>
<reference evidence="11" key="1">
    <citation type="submission" date="2017-02" db="EMBL/GenBank/DDBJ databases">
        <authorList>
            <person name="Varghese N."/>
            <person name="Submissions S."/>
        </authorList>
    </citation>
    <scope>NUCLEOTIDE SEQUENCE [LARGE SCALE GENOMIC DNA]</scope>
    <source>
        <strain evidence="11">ATCC 27094</strain>
    </source>
</reference>
<dbReference type="GO" id="GO:0015679">
    <property type="term" value="P:plasma membrane copper ion transport"/>
    <property type="evidence" value="ECO:0007669"/>
    <property type="project" value="TreeGrafter"/>
</dbReference>
<comment type="similarity">
    <text evidence="1">Belongs to the membrane fusion protein (MFP) (TC 8.A.1) family.</text>
</comment>
<dbReference type="Proteomes" id="UP000190092">
    <property type="component" value="Unassembled WGS sequence"/>
</dbReference>
<dbReference type="FunFam" id="2.40.420.20:FF:000003">
    <property type="entry name" value="Cation efflux system protein cusB"/>
    <property type="match status" value="1"/>
</dbReference>
<feature type="region of interest" description="Disordered" evidence="5">
    <location>
        <begin position="42"/>
        <end position="61"/>
    </location>
</feature>
<dbReference type="GO" id="GO:0030288">
    <property type="term" value="C:outer membrane-bounded periplasmic space"/>
    <property type="evidence" value="ECO:0007669"/>
    <property type="project" value="TreeGrafter"/>
</dbReference>
<dbReference type="NCBIfam" id="TIGR01730">
    <property type="entry name" value="RND_mfp"/>
    <property type="match status" value="1"/>
</dbReference>
<dbReference type="Gene3D" id="2.40.30.170">
    <property type="match status" value="1"/>
</dbReference>
<feature type="domain" description="CusB-like beta-barrel" evidence="8">
    <location>
        <begin position="259"/>
        <end position="335"/>
    </location>
</feature>
<evidence type="ECO:0000259" key="9">
    <source>
        <dbReference type="Pfam" id="PF25975"/>
    </source>
</evidence>
<name>A0A1T4SK07_9HYPH</name>
<keyword evidence="6" id="KW-0812">Transmembrane</keyword>
<dbReference type="Pfam" id="PF25919">
    <property type="entry name" value="BSH_CusB"/>
    <property type="match status" value="1"/>
</dbReference>
<dbReference type="RefSeq" id="WP_170921098.1">
    <property type="nucleotide sequence ID" value="NZ_FUWJ01000008.1"/>
</dbReference>
<dbReference type="PANTHER" id="PTHR30097:SF15">
    <property type="entry name" value="CATION EFFLUX SYSTEM PROTEIN CUSB"/>
    <property type="match status" value="1"/>
</dbReference>
<dbReference type="PANTHER" id="PTHR30097">
    <property type="entry name" value="CATION EFFLUX SYSTEM PROTEIN CUSB"/>
    <property type="match status" value="1"/>
</dbReference>
<evidence type="ECO:0000256" key="1">
    <source>
        <dbReference type="ARBA" id="ARBA00009477"/>
    </source>
</evidence>
<keyword evidence="11" id="KW-1185">Reference proteome</keyword>
<dbReference type="Pfam" id="PF25975">
    <property type="entry name" value="CzcB_C"/>
    <property type="match status" value="1"/>
</dbReference>
<organism evidence="10 11">
    <name type="scientific">Enhydrobacter aerosaccus</name>
    <dbReference type="NCBI Taxonomy" id="225324"/>
    <lineage>
        <taxon>Bacteria</taxon>
        <taxon>Pseudomonadati</taxon>
        <taxon>Pseudomonadota</taxon>
        <taxon>Alphaproteobacteria</taxon>
        <taxon>Hyphomicrobiales</taxon>
        <taxon>Enhydrobacter</taxon>
    </lineage>
</organism>
<keyword evidence="3" id="KW-0732">Signal</keyword>
<dbReference type="AlphaFoldDB" id="A0A1T4SK07"/>
<feature type="transmembrane region" description="Helical" evidence="6">
    <location>
        <begin position="12"/>
        <end position="35"/>
    </location>
</feature>
<sequence>MSSTPHSKRAHAVAIALIALLLGGAAGAAAVLWMWKGGGSTSPMSSAEAAGPTPTGPCNGKPAKLYRNPMGAPDTSPVPKKDSMNMDYIPVCDDAEEPQASDIVKVSLDRVQRLGVRSELVEERQLARTIRTFASVQYDERRQAVVAPKFGGWIEKLYVNATGDVVKAGQTLFDVYSPELNVLQQEFMLSRGTQSGAEGRLRNLDYPEAELEKLRRGDRASRIIGVPAPEAGTVVEKMAVKGMRYQPGEVLFRIVDTSTMWVLAEVYEQDLAYVKVGDMAKVMVNTWPDRSFPGRVIFIYPNVGKESRTARLRIEVANLDGLLRADMAATVEIEAPLGRALAVPDSAVIDSGQRQIVLVERGEGRYQPVTVKLGARVPGYIQVLDGLKPGERVVTSATFLIDAESNLRAALGAFTAGESK</sequence>